<protein>
    <submittedName>
        <fullName evidence="2">Ribosomal protein S18 acetylase RimI</fullName>
    </submittedName>
</protein>
<name>A0A1G8GTH4_9PSED</name>
<reference evidence="3" key="1">
    <citation type="submission" date="2016-10" db="EMBL/GenBank/DDBJ databases">
        <authorList>
            <person name="Varghese N."/>
            <person name="Submissions S."/>
        </authorList>
    </citation>
    <scope>NUCLEOTIDE SEQUENCE [LARGE SCALE GENOMIC DNA]</scope>
    <source>
        <strain evidence="3">ATCC 700689</strain>
    </source>
</reference>
<keyword evidence="2" id="KW-0687">Ribonucleoprotein</keyword>
<keyword evidence="2" id="KW-0689">Ribosomal protein</keyword>
<gene>
    <name evidence="2" type="ORF">SAMN05216605_109245</name>
</gene>
<evidence type="ECO:0000313" key="3">
    <source>
        <dbReference type="Proteomes" id="UP000182894"/>
    </source>
</evidence>
<evidence type="ECO:0000313" key="2">
    <source>
        <dbReference type="EMBL" id="SDH97662.1"/>
    </source>
</evidence>
<dbReference type="OrthoDB" id="9127144at2"/>
<sequence>MVAFMKSILKKYETLSALQRQQVLEIELLGEQKTLVGDAYGAVHGLTARPASDIQGYAVLVDDVARGFFLLKRRSLLPRWANGQTVTLHGVMIDRRYQGRGLGKNCLEQLPDLVRELWPETRQLMLAVDLGNTTAHALYRSLGWQDYGDADRALVGFERRMLLKLP</sequence>
<dbReference type="SUPFAM" id="SSF55729">
    <property type="entry name" value="Acyl-CoA N-acyltransferases (Nat)"/>
    <property type="match status" value="1"/>
</dbReference>
<dbReference type="GO" id="GO:0016747">
    <property type="term" value="F:acyltransferase activity, transferring groups other than amino-acyl groups"/>
    <property type="evidence" value="ECO:0007669"/>
    <property type="project" value="InterPro"/>
</dbReference>
<organism evidence="2 3">
    <name type="scientific">Pseudomonas abietaniphila</name>
    <dbReference type="NCBI Taxonomy" id="89065"/>
    <lineage>
        <taxon>Bacteria</taxon>
        <taxon>Pseudomonadati</taxon>
        <taxon>Pseudomonadota</taxon>
        <taxon>Gammaproteobacteria</taxon>
        <taxon>Pseudomonadales</taxon>
        <taxon>Pseudomonadaceae</taxon>
        <taxon>Pseudomonas</taxon>
    </lineage>
</organism>
<dbReference type="GO" id="GO:0005840">
    <property type="term" value="C:ribosome"/>
    <property type="evidence" value="ECO:0007669"/>
    <property type="project" value="UniProtKB-KW"/>
</dbReference>
<dbReference type="Proteomes" id="UP000182894">
    <property type="component" value="Unassembled WGS sequence"/>
</dbReference>
<evidence type="ECO:0000259" key="1">
    <source>
        <dbReference type="PROSITE" id="PS51186"/>
    </source>
</evidence>
<dbReference type="InterPro" id="IPR016181">
    <property type="entry name" value="Acyl_CoA_acyltransferase"/>
</dbReference>
<dbReference type="STRING" id="89065.SAMN05216605_109245"/>
<feature type="domain" description="N-acetyltransferase" evidence="1">
    <location>
        <begin position="10"/>
        <end position="166"/>
    </location>
</feature>
<dbReference type="EMBL" id="FNCO01000009">
    <property type="protein sequence ID" value="SDH97662.1"/>
    <property type="molecule type" value="Genomic_DNA"/>
</dbReference>
<dbReference type="PROSITE" id="PS51186">
    <property type="entry name" value="GNAT"/>
    <property type="match status" value="1"/>
</dbReference>
<dbReference type="Gene3D" id="3.40.630.30">
    <property type="match status" value="1"/>
</dbReference>
<proteinExistence type="predicted"/>
<keyword evidence="3" id="KW-1185">Reference proteome</keyword>
<accession>A0A1G8GTH4</accession>
<dbReference type="Pfam" id="PF00583">
    <property type="entry name" value="Acetyltransf_1"/>
    <property type="match status" value="1"/>
</dbReference>
<dbReference type="InterPro" id="IPR000182">
    <property type="entry name" value="GNAT_dom"/>
</dbReference>
<dbReference type="AlphaFoldDB" id="A0A1G8GTH4"/>